<gene>
    <name evidence="1" type="ORF">WN51_03224</name>
</gene>
<dbReference type="EMBL" id="KQ435827">
    <property type="protein sequence ID" value="KOX71947.1"/>
    <property type="molecule type" value="Genomic_DNA"/>
</dbReference>
<keyword evidence="2" id="KW-1185">Reference proteome</keyword>
<proteinExistence type="predicted"/>
<sequence>MHLMRMCLMRICLMRIDKPMNSKKEDELLYTVWSLVMVREPVTSARGNRVLYGLANVSGPRTFVARSWFTVSSTDEVKAMIEAGVECKETEMHAIPGLVEFNALTG</sequence>
<reference evidence="1 2" key="1">
    <citation type="submission" date="2015-07" db="EMBL/GenBank/DDBJ databases">
        <title>The genome of Melipona quadrifasciata.</title>
        <authorList>
            <person name="Pan H."/>
            <person name="Kapheim K."/>
        </authorList>
    </citation>
    <scope>NUCLEOTIDE SEQUENCE [LARGE SCALE GENOMIC DNA]</scope>
    <source>
        <strain evidence="1">0111107301</strain>
        <tissue evidence="1">Whole body</tissue>
    </source>
</reference>
<organism evidence="1 2">
    <name type="scientific">Melipona quadrifasciata</name>
    <dbReference type="NCBI Taxonomy" id="166423"/>
    <lineage>
        <taxon>Eukaryota</taxon>
        <taxon>Metazoa</taxon>
        <taxon>Ecdysozoa</taxon>
        <taxon>Arthropoda</taxon>
        <taxon>Hexapoda</taxon>
        <taxon>Insecta</taxon>
        <taxon>Pterygota</taxon>
        <taxon>Neoptera</taxon>
        <taxon>Endopterygota</taxon>
        <taxon>Hymenoptera</taxon>
        <taxon>Apocrita</taxon>
        <taxon>Aculeata</taxon>
        <taxon>Apoidea</taxon>
        <taxon>Anthophila</taxon>
        <taxon>Apidae</taxon>
        <taxon>Melipona</taxon>
    </lineage>
</organism>
<protein>
    <submittedName>
        <fullName evidence="1">Uncharacterized protein</fullName>
    </submittedName>
</protein>
<dbReference type="Proteomes" id="UP000053105">
    <property type="component" value="Unassembled WGS sequence"/>
</dbReference>
<name>A0A0M8ZVS1_9HYME</name>
<accession>A0A0M8ZVS1</accession>
<evidence type="ECO:0000313" key="2">
    <source>
        <dbReference type="Proteomes" id="UP000053105"/>
    </source>
</evidence>
<dbReference type="AlphaFoldDB" id="A0A0M8ZVS1"/>
<evidence type="ECO:0000313" key="1">
    <source>
        <dbReference type="EMBL" id="KOX71947.1"/>
    </source>
</evidence>